<comment type="catalytic activity">
    <reaction evidence="4">
        <text>xylitol + NADP(+) = D-xylose + NADPH + H(+)</text>
        <dbReference type="Rhea" id="RHEA:27445"/>
        <dbReference type="ChEBI" id="CHEBI:15378"/>
        <dbReference type="ChEBI" id="CHEBI:17151"/>
        <dbReference type="ChEBI" id="CHEBI:53455"/>
        <dbReference type="ChEBI" id="CHEBI:57783"/>
        <dbReference type="ChEBI" id="CHEBI:58349"/>
        <dbReference type="EC" id="1.1.1.307"/>
    </reaction>
</comment>
<protein>
    <recommendedName>
        <fullName evidence="1">D-xylose reductase [NAD(P)H]</fullName>
        <ecNumber evidence="1">1.1.1.307</ecNumber>
    </recommendedName>
</protein>
<evidence type="ECO:0000259" key="6">
    <source>
        <dbReference type="Pfam" id="PF00248"/>
    </source>
</evidence>
<dbReference type="InterPro" id="IPR018170">
    <property type="entry name" value="Aldo/ket_reductase_CS"/>
</dbReference>
<accession>A0ABR4G7X3</accession>
<gene>
    <name evidence="7" type="ORF">BJX66DRAFT_337128</name>
</gene>
<dbReference type="InterPro" id="IPR020471">
    <property type="entry name" value="AKR"/>
</dbReference>
<comment type="caution">
    <text evidence="7">The sequence shown here is derived from an EMBL/GenBank/DDBJ whole genome shotgun (WGS) entry which is preliminary data.</text>
</comment>
<dbReference type="Pfam" id="PF00248">
    <property type="entry name" value="Aldo_ket_red"/>
    <property type="match status" value="1"/>
</dbReference>
<keyword evidence="2" id="KW-0560">Oxidoreductase</keyword>
<reference evidence="7 8" key="1">
    <citation type="submission" date="2024-07" db="EMBL/GenBank/DDBJ databases">
        <title>Section-level genome sequencing and comparative genomics of Aspergillus sections Usti and Cavernicolus.</title>
        <authorList>
            <consortium name="Lawrence Berkeley National Laboratory"/>
            <person name="Nybo J.L."/>
            <person name="Vesth T.C."/>
            <person name="Theobald S."/>
            <person name="Frisvad J.C."/>
            <person name="Larsen T.O."/>
            <person name="Kjaerboelling I."/>
            <person name="Rothschild-Mancinelli K."/>
            <person name="Lyhne E.K."/>
            <person name="Kogle M.E."/>
            <person name="Barry K."/>
            <person name="Clum A."/>
            <person name="Na H."/>
            <person name="Ledsgaard L."/>
            <person name="Lin J."/>
            <person name="Lipzen A."/>
            <person name="Kuo A."/>
            <person name="Riley R."/>
            <person name="Mondo S."/>
            <person name="Labutti K."/>
            <person name="Haridas S."/>
            <person name="Pangalinan J."/>
            <person name="Salamov A.A."/>
            <person name="Simmons B.A."/>
            <person name="Magnuson J.K."/>
            <person name="Chen J."/>
            <person name="Drula E."/>
            <person name="Henrissat B."/>
            <person name="Wiebenga A."/>
            <person name="Lubbers R.J."/>
            <person name="Gomes A.C."/>
            <person name="Makela M.R."/>
            <person name="Stajich J."/>
            <person name="Grigoriev I.V."/>
            <person name="Mortensen U.H."/>
            <person name="De Vries R.P."/>
            <person name="Baker S.E."/>
            <person name="Andersen M.R."/>
        </authorList>
    </citation>
    <scope>NUCLEOTIDE SEQUENCE [LARGE SCALE GENOMIC DNA]</scope>
    <source>
        <strain evidence="7 8">CBS 209.92</strain>
    </source>
</reference>
<dbReference type="PROSITE" id="PS00063">
    <property type="entry name" value="ALDOKETO_REDUCTASE_3"/>
    <property type="match status" value="1"/>
</dbReference>
<evidence type="ECO:0000313" key="8">
    <source>
        <dbReference type="Proteomes" id="UP001610563"/>
    </source>
</evidence>
<feature type="domain" description="NADP-dependent oxidoreductase" evidence="6">
    <location>
        <begin position="30"/>
        <end position="296"/>
    </location>
</feature>
<dbReference type="SUPFAM" id="SSF51430">
    <property type="entry name" value="NAD(P)-linked oxidoreductase"/>
    <property type="match status" value="1"/>
</dbReference>
<organism evidence="7 8">
    <name type="scientific">Aspergillus keveii</name>
    <dbReference type="NCBI Taxonomy" id="714993"/>
    <lineage>
        <taxon>Eukaryota</taxon>
        <taxon>Fungi</taxon>
        <taxon>Dikarya</taxon>
        <taxon>Ascomycota</taxon>
        <taxon>Pezizomycotina</taxon>
        <taxon>Eurotiomycetes</taxon>
        <taxon>Eurotiomycetidae</taxon>
        <taxon>Eurotiales</taxon>
        <taxon>Aspergillaceae</taxon>
        <taxon>Aspergillus</taxon>
        <taxon>Aspergillus subgen. Nidulantes</taxon>
    </lineage>
</organism>
<dbReference type="PRINTS" id="PR00069">
    <property type="entry name" value="ALDKETRDTASE"/>
</dbReference>
<evidence type="ECO:0000256" key="1">
    <source>
        <dbReference type="ARBA" id="ARBA00012845"/>
    </source>
</evidence>
<dbReference type="InterPro" id="IPR023210">
    <property type="entry name" value="NADP_OxRdtase_dom"/>
</dbReference>
<evidence type="ECO:0000256" key="5">
    <source>
        <dbReference type="ARBA" id="ARBA00049485"/>
    </source>
</evidence>
<evidence type="ECO:0000256" key="4">
    <source>
        <dbReference type="ARBA" id="ARBA00047534"/>
    </source>
</evidence>
<evidence type="ECO:0000313" key="7">
    <source>
        <dbReference type="EMBL" id="KAL2795123.1"/>
    </source>
</evidence>
<dbReference type="Proteomes" id="UP001610563">
    <property type="component" value="Unassembled WGS sequence"/>
</dbReference>
<proteinExistence type="predicted"/>
<sequence>METSVPVNQSKAKLNDGNKIPMIGLGTYLSAPNEVTKAVVSGWKCGVRHFDCAQFYQNETEVGDALQILRAEPEYRREDIWLTSKAWNSHHRPENVFKALDQTLKDLQTDYVDLYLIHWPVNFAAVPNSKSATGIALEPSSDGDMLLDKGQSLVETWEAFIEIQKLGKARSIGVSNFSAEHIQKLIDSTGVAPAVNQVEAHPLLNQEALLSYCNSKGIHITAYMPFGGDASRGAARVLGNPVVDRIARESGREAGQVLVSWGRGFSVLPKSVKPARIESNFQAFNLADDDYHALTNLGKTAVRFGGVPFTFNPAWKVNVFNTPEEIAAGLHEPF</sequence>
<comment type="function">
    <text evidence="3">Catalyzes the initial reaction in the xylose utilization pathway by reducing D-xylose into xylitol. Xylose is a major component of hemicelluloses such as xylan. Most fungi utilize D-xylose via three enzymatic reactions, xylose reductase (XR), xylitol dehydrogenase (XDH), and xylulokinase, to form xylulose 5-phosphate, which enters pentose phosphate pathway.</text>
</comment>
<evidence type="ECO:0000256" key="2">
    <source>
        <dbReference type="ARBA" id="ARBA00023002"/>
    </source>
</evidence>
<dbReference type="EMBL" id="JBFTWV010000037">
    <property type="protein sequence ID" value="KAL2795123.1"/>
    <property type="molecule type" value="Genomic_DNA"/>
</dbReference>
<dbReference type="PIRSF" id="PIRSF000097">
    <property type="entry name" value="AKR"/>
    <property type="match status" value="1"/>
</dbReference>
<name>A0ABR4G7X3_9EURO</name>
<dbReference type="PANTHER" id="PTHR11732">
    <property type="entry name" value="ALDO/KETO REDUCTASE"/>
    <property type="match status" value="1"/>
</dbReference>
<comment type="catalytic activity">
    <reaction evidence="5">
        <text>xylitol + NAD(+) = D-xylose + NADH + H(+)</text>
        <dbReference type="Rhea" id="RHEA:27441"/>
        <dbReference type="ChEBI" id="CHEBI:15378"/>
        <dbReference type="ChEBI" id="CHEBI:17151"/>
        <dbReference type="ChEBI" id="CHEBI:53455"/>
        <dbReference type="ChEBI" id="CHEBI:57540"/>
        <dbReference type="ChEBI" id="CHEBI:57945"/>
        <dbReference type="EC" id="1.1.1.307"/>
    </reaction>
</comment>
<dbReference type="EC" id="1.1.1.307" evidence="1"/>
<keyword evidence="8" id="KW-1185">Reference proteome</keyword>
<dbReference type="PROSITE" id="PS00062">
    <property type="entry name" value="ALDOKETO_REDUCTASE_2"/>
    <property type="match status" value="1"/>
</dbReference>
<dbReference type="Gene3D" id="3.20.20.100">
    <property type="entry name" value="NADP-dependent oxidoreductase domain"/>
    <property type="match status" value="1"/>
</dbReference>
<dbReference type="InterPro" id="IPR036812">
    <property type="entry name" value="NAD(P)_OxRdtase_dom_sf"/>
</dbReference>
<evidence type="ECO:0000256" key="3">
    <source>
        <dbReference type="ARBA" id="ARBA00025065"/>
    </source>
</evidence>